<feature type="region of interest" description="Disordered" evidence="1">
    <location>
        <begin position="28"/>
        <end position="57"/>
    </location>
</feature>
<name>A0ABT2CZ50_9BURK</name>
<evidence type="ECO:0000313" key="4">
    <source>
        <dbReference type="Proteomes" id="UP001204621"/>
    </source>
</evidence>
<evidence type="ECO:0000256" key="1">
    <source>
        <dbReference type="SAM" id="MobiDB-lite"/>
    </source>
</evidence>
<comment type="caution">
    <text evidence="3">The sequence shown here is derived from an EMBL/GenBank/DDBJ whole genome shotgun (WGS) entry which is preliminary data.</text>
</comment>
<protein>
    <submittedName>
        <fullName evidence="3">Uncharacterized protein</fullName>
    </submittedName>
</protein>
<gene>
    <name evidence="3" type="ORF">NX778_14365</name>
</gene>
<feature type="compositionally biased region" description="Low complexity" evidence="1">
    <location>
        <begin position="28"/>
        <end position="44"/>
    </location>
</feature>
<dbReference type="EMBL" id="JANUGU010000004">
    <property type="protein sequence ID" value="MCS0659251.1"/>
    <property type="molecule type" value="Genomic_DNA"/>
</dbReference>
<dbReference type="RefSeq" id="WP_258812434.1">
    <property type="nucleotide sequence ID" value="NZ_JANUGU010000004.1"/>
</dbReference>
<proteinExistence type="predicted"/>
<reference evidence="3 4" key="1">
    <citation type="submission" date="2022-08" db="EMBL/GenBank/DDBJ databases">
        <title>Reclassification of Massilia species as members of the genera Telluria, Duganella, Pseudoduganella, Mokoshia gen. nov. and Zemynaea gen. nov. using orthogonal and non-orthogonal genome-based approaches.</title>
        <authorList>
            <person name="Bowman J.P."/>
        </authorList>
    </citation>
    <scope>NUCLEOTIDE SEQUENCE [LARGE SCALE GENOMIC DNA]</scope>
    <source>
        <strain evidence="3 4">JCM 31606</strain>
    </source>
</reference>
<feature type="signal peptide" evidence="2">
    <location>
        <begin position="1"/>
        <end position="27"/>
    </location>
</feature>
<sequence>MNKNFFLYAILVTAFSTLMSWSNLMTASSKASTGGSSWSTNSRGGYSGGFSGGGGHK</sequence>
<organism evidence="3 4">
    <name type="scientific">Massilia terrae</name>
    <dbReference type="NCBI Taxonomy" id="1811224"/>
    <lineage>
        <taxon>Bacteria</taxon>
        <taxon>Pseudomonadati</taxon>
        <taxon>Pseudomonadota</taxon>
        <taxon>Betaproteobacteria</taxon>
        <taxon>Burkholderiales</taxon>
        <taxon>Oxalobacteraceae</taxon>
        <taxon>Telluria group</taxon>
        <taxon>Massilia</taxon>
    </lineage>
</organism>
<accession>A0ABT2CZ50</accession>
<keyword evidence="4" id="KW-1185">Reference proteome</keyword>
<feature type="chain" id="PRO_5046231804" evidence="2">
    <location>
        <begin position="28"/>
        <end position="57"/>
    </location>
</feature>
<dbReference type="Proteomes" id="UP001204621">
    <property type="component" value="Unassembled WGS sequence"/>
</dbReference>
<feature type="compositionally biased region" description="Gly residues" evidence="1">
    <location>
        <begin position="45"/>
        <end position="57"/>
    </location>
</feature>
<keyword evidence="2" id="KW-0732">Signal</keyword>
<evidence type="ECO:0000313" key="3">
    <source>
        <dbReference type="EMBL" id="MCS0659251.1"/>
    </source>
</evidence>
<evidence type="ECO:0000256" key="2">
    <source>
        <dbReference type="SAM" id="SignalP"/>
    </source>
</evidence>